<sequence>MQTVTKLPATSTVTPSTDTLDGWVVTEGNPQMTTWALHSAADGTMVAGVWECTPGSYHATYTAYEYVVLIEGRITITPDGGTPVTVSAGDAFVVEKDFKGIWKIEEKVRKHFDFRLD</sequence>
<proteinExistence type="predicted"/>
<comment type="caution">
    <text evidence="2">The sequence shown here is derived from an EMBL/GenBank/DDBJ whole genome shotgun (WGS) entry which is preliminary data.</text>
</comment>
<dbReference type="Gene3D" id="2.60.120.10">
    <property type="entry name" value="Jelly Rolls"/>
    <property type="match status" value="1"/>
</dbReference>
<evidence type="ECO:0000313" key="2">
    <source>
        <dbReference type="EMBL" id="OIQ73222.1"/>
    </source>
</evidence>
<reference evidence="2" key="1">
    <citation type="submission" date="2016-10" db="EMBL/GenBank/DDBJ databases">
        <title>Sequence of Gallionella enrichment culture.</title>
        <authorList>
            <person name="Poehlein A."/>
            <person name="Muehling M."/>
            <person name="Daniel R."/>
        </authorList>
    </citation>
    <scope>NUCLEOTIDE SEQUENCE</scope>
</reference>
<dbReference type="Pfam" id="PF05899">
    <property type="entry name" value="Cupin_3"/>
    <property type="match status" value="1"/>
</dbReference>
<dbReference type="SUPFAM" id="SSF51182">
    <property type="entry name" value="RmlC-like cupins"/>
    <property type="match status" value="1"/>
</dbReference>
<dbReference type="PANTHER" id="PTHR40943:SF1">
    <property type="entry name" value="CYTOPLASMIC PROTEIN"/>
    <property type="match status" value="1"/>
</dbReference>
<evidence type="ECO:0000259" key="1">
    <source>
        <dbReference type="Pfam" id="PF05899"/>
    </source>
</evidence>
<dbReference type="InterPro" id="IPR011051">
    <property type="entry name" value="RmlC_Cupin_sf"/>
</dbReference>
<feature type="domain" description="(S)-ureidoglycine aminohydrolase cupin" evidence="1">
    <location>
        <begin position="40"/>
        <end position="112"/>
    </location>
</feature>
<dbReference type="InterPro" id="IPR014710">
    <property type="entry name" value="RmlC-like_jellyroll"/>
</dbReference>
<organism evidence="2">
    <name type="scientific">mine drainage metagenome</name>
    <dbReference type="NCBI Taxonomy" id="410659"/>
    <lineage>
        <taxon>unclassified sequences</taxon>
        <taxon>metagenomes</taxon>
        <taxon>ecological metagenomes</taxon>
    </lineage>
</organism>
<dbReference type="PANTHER" id="PTHR40943">
    <property type="entry name" value="CYTOPLASMIC PROTEIN-RELATED"/>
    <property type="match status" value="1"/>
</dbReference>
<dbReference type="AlphaFoldDB" id="A0A1J5PNS0"/>
<dbReference type="InterPro" id="IPR008579">
    <property type="entry name" value="UGlyAH_Cupin_dom"/>
</dbReference>
<accession>A0A1J5PNS0</accession>
<dbReference type="CDD" id="cd02227">
    <property type="entry name" value="cupin_TM1112-like"/>
    <property type="match status" value="1"/>
</dbReference>
<protein>
    <recommendedName>
        <fullName evidence="1">(S)-ureidoglycine aminohydrolase cupin domain-containing protein</fullName>
    </recommendedName>
</protein>
<gene>
    <name evidence="2" type="ORF">GALL_451410</name>
</gene>
<dbReference type="EMBL" id="MLJW01002952">
    <property type="protein sequence ID" value="OIQ73222.1"/>
    <property type="molecule type" value="Genomic_DNA"/>
</dbReference>
<name>A0A1J5PNS0_9ZZZZ</name>